<evidence type="ECO:0000313" key="2">
    <source>
        <dbReference type="EMBL" id="GES72655.1"/>
    </source>
</evidence>
<name>A0A2Z6RC03_9GLOM</name>
<reference evidence="1 3" key="1">
    <citation type="submission" date="2017-11" db="EMBL/GenBank/DDBJ databases">
        <title>The genome of Rhizophagus clarus HR1 reveals common genetic basis of auxotrophy among arbuscular mycorrhizal fungi.</title>
        <authorList>
            <person name="Kobayashi Y."/>
        </authorList>
    </citation>
    <scope>NUCLEOTIDE SEQUENCE [LARGE SCALE GENOMIC DNA]</scope>
    <source>
        <strain evidence="1 3">HR1</strain>
    </source>
</reference>
<dbReference type="STRING" id="94130.A0A2Z6RC03"/>
<comment type="caution">
    <text evidence="1">The sequence shown here is derived from an EMBL/GenBank/DDBJ whole genome shotgun (WGS) entry which is preliminary data.</text>
</comment>
<evidence type="ECO:0000313" key="3">
    <source>
        <dbReference type="Proteomes" id="UP000247702"/>
    </source>
</evidence>
<dbReference type="EMBL" id="BEXD01003002">
    <property type="protein sequence ID" value="GBC00008.1"/>
    <property type="molecule type" value="Genomic_DNA"/>
</dbReference>
<dbReference type="Proteomes" id="UP000615446">
    <property type="component" value="Unassembled WGS sequence"/>
</dbReference>
<evidence type="ECO:0000313" key="1">
    <source>
        <dbReference type="EMBL" id="GBC00008.1"/>
    </source>
</evidence>
<protein>
    <submittedName>
        <fullName evidence="1">Uncharacterized protein</fullName>
    </submittedName>
</protein>
<dbReference type="OrthoDB" id="2408259at2759"/>
<reference evidence="2" key="2">
    <citation type="submission" date="2019-10" db="EMBL/GenBank/DDBJ databases">
        <title>Conservation and host-specific expression of non-tandemly repeated heterogenous ribosome RNA gene in arbuscular mycorrhizal fungi.</title>
        <authorList>
            <person name="Maeda T."/>
            <person name="Kobayashi Y."/>
            <person name="Nakagawa T."/>
            <person name="Ezawa T."/>
            <person name="Yamaguchi K."/>
            <person name="Bino T."/>
            <person name="Nishimoto Y."/>
            <person name="Shigenobu S."/>
            <person name="Kawaguchi M."/>
        </authorList>
    </citation>
    <scope>NUCLEOTIDE SEQUENCE</scope>
    <source>
        <strain evidence="2">HR1</strain>
    </source>
</reference>
<sequence>MIGAGGLDGVNLKEHQQRFQSNGRYVPILEVAEEWAVVDIRNSKMELPDQYGKDDIYALCGENFESIHLIYPDRTEQVVKLLGEECIENLLEIGISEFLKCPITKFEIIIP</sequence>
<accession>A0A2Z6RC03</accession>
<dbReference type="AlphaFoldDB" id="A0A2Z6RC03"/>
<gene>
    <name evidence="2" type="ORF">RCL2_000021300</name>
    <name evidence="1" type="ORF">RclHR1_03700015</name>
</gene>
<keyword evidence="3" id="KW-1185">Reference proteome</keyword>
<organism evidence="1 3">
    <name type="scientific">Rhizophagus clarus</name>
    <dbReference type="NCBI Taxonomy" id="94130"/>
    <lineage>
        <taxon>Eukaryota</taxon>
        <taxon>Fungi</taxon>
        <taxon>Fungi incertae sedis</taxon>
        <taxon>Mucoromycota</taxon>
        <taxon>Glomeromycotina</taxon>
        <taxon>Glomeromycetes</taxon>
        <taxon>Glomerales</taxon>
        <taxon>Glomeraceae</taxon>
        <taxon>Rhizophagus</taxon>
    </lineage>
</organism>
<dbReference type="Proteomes" id="UP000247702">
    <property type="component" value="Unassembled WGS sequence"/>
</dbReference>
<proteinExistence type="predicted"/>
<dbReference type="EMBL" id="BLAL01000004">
    <property type="protein sequence ID" value="GES72655.1"/>
    <property type="molecule type" value="Genomic_DNA"/>
</dbReference>